<evidence type="ECO:0000256" key="1">
    <source>
        <dbReference type="SAM" id="MobiDB-lite"/>
    </source>
</evidence>
<feature type="region of interest" description="Disordered" evidence="1">
    <location>
        <begin position="310"/>
        <end position="331"/>
    </location>
</feature>
<evidence type="ECO:0008006" key="5">
    <source>
        <dbReference type="Google" id="ProtNLM"/>
    </source>
</evidence>
<organism evidence="3 4">
    <name type="scientific">Solidesulfovibrio magneticus str. Maddingley MBC34</name>
    <dbReference type="NCBI Taxonomy" id="1206767"/>
    <lineage>
        <taxon>Bacteria</taxon>
        <taxon>Pseudomonadati</taxon>
        <taxon>Thermodesulfobacteriota</taxon>
        <taxon>Desulfovibrionia</taxon>
        <taxon>Desulfovibrionales</taxon>
        <taxon>Desulfovibrionaceae</taxon>
        <taxon>Solidesulfovibrio</taxon>
    </lineage>
</organism>
<protein>
    <recommendedName>
        <fullName evidence="5">Fibrobacter succinogenes major paralogous domain-containing protein</fullName>
    </recommendedName>
</protein>
<keyword evidence="2" id="KW-0732">Signal</keyword>
<feature type="chain" id="PRO_5003894449" description="Fibrobacter succinogenes major paralogous domain-containing protein" evidence="2">
    <location>
        <begin position="36"/>
        <end position="467"/>
    </location>
</feature>
<evidence type="ECO:0000313" key="4">
    <source>
        <dbReference type="Proteomes" id="UP000006272"/>
    </source>
</evidence>
<feature type="compositionally biased region" description="Low complexity" evidence="1">
    <location>
        <begin position="310"/>
        <end position="322"/>
    </location>
</feature>
<feature type="signal peptide" evidence="2">
    <location>
        <begin position="1"/>
        <end position="35"/>
    </location>
</feature>
<dbReference type="PATRIC" id="fig|1206767.3.peg.2148"/>
<gene>
    <name evidence="3" type="ORF">B193_2205</name>
</gene>
<accession>K6H9D6</accession>
<reference evidence="3 4" key="1">
    <citation type="submission" date="2012-07" db="EMBL/GenBank/DDBJ databases">
        <title>Draft genome sequence of Desulfovibrio magneticus str. Maddingley MBC34 obtained from a metagenomic sequence of a methanogenic enrichment isolated from coal-seam formation water in Victoria, Australia.</title>
        <authorList>
            <person name="Greenfield P."/>
            <person name="Hendry P."/>
            <person name="Li D."/>
            <person name="Rosewarne C.P."/>
            <person name="Tran-Dinh N."/>
            <person name="Elbourne L.D.H."/>
            <person name="Paulsen I.T."/>
            <person name="Midgley D.J."/>
        </authorList>
    </citation>
    <scope>NUCLEOTIDE SEQUENCE [LARGE SCALE GENOMIC DNA]</scope>
    <source>
        <strain evidence="4">Maddingley MBC34</strain>
    </source>
</reference>
<evidence type="ECO:0000313" key="3">
    <source>
        <dbReference type="EMBL" id="EKO39078.1"/>
    </source>
</evidence>
<comment type="caution">
    <text evidence="3">The sequence shown here is derived from an EMBL/GenBank/DDBJ whole genome shotgun (WGS) entry which is preliminary data.</text>
</comment>
<proteinExistence type="predicted"/>
<name>K6H9D6_9BACT</name>
<evidence type="ECO:0000256" key="2">
    <source>
        <dbReference type="SAM" id="SignalP"/>
    </source>
</evidence>
<sequence length="467" mass="49801">MTTVPANALFWGRRMACVGILALLFLAAGTSPSLAATIHPIEGFKKSTDPSVAFAKNTIDFYGLRIKETKEDVVVSYNGKKVASSPAIKFMRKELYIKDAYVADDYPRQGMRTLFIPTFSGGANCCVEDVIVTKTEKSLAVAVVHSGSGSGVSPEAVKADAPIVVSSVCAMQVELRNVDKEAFGWCTATAPRPDACLVFDDDAWRFAKSGENPALYNALLQKELAAATDPGNQPHYGEPLDKEVVYANAVNILFYSIMAGKSEAESSDFLHRALPGLDAEHRRNFITNVKKAIADCDALTSKTIRLDATDAAPASPASNVPPRDAASASGRFTRTPCGSIADAAGKLEWFIGPDVDMTFDQAMDWAKALAVCGQGWVLPTMAQLASLRDPRLTAGTGFYAGGKHWPARIDPLFSGIGGGSWVWSREEPNAATAKAYNFNQGTETRTGKSGQGLAVRAFAVRGLASAP</sequence>
<dbReference type="Proteomes" id="UP000006272">
    <property type="component" value="Unassembled WGS sequence"/>
</dbReference>
<dbReference type="EMBL" id="ALAO01000175">
    <property type="protein sequence ID" value="EKO39078.1"/>
    <property type="molecule type" value="Genomic_DNA"/>
</dbReference>
<dbReference type="AlphaFoldDB" id="K6H9D6"/>